<feature type="region of interest" description="Disordered" evidence="1">
    <location>
        <begin position="181"/>
        <end position="216"/>
    </location>
</feature>
<feature type="compositionally biased region" description="Low complexity" evidence="1">
    <location>
        <begin position="184"/>
        <end position="199"/>
    </location>
</feature>
<proteinExistence type="evidence at transcript level"/>
<reference evidence="3" key="2">
    <citation type="journal article" date="2006" name="PLoS Pathog.">
        <title>New perspectives on host-parasite interplay by comparative transcriptomic and proteomic analyses of Schistosoma japonicum.</title>
        <authorList>
            <person name="Liu F."/>
            <person name="Lu J."/>
            <person name="Hu W."/>
            <person name="Wang S.Y."/>
            <person name="Cui S.J."/>
            <person name="Chi M."/>
            <person name="Yan Q."/>
            <person name="Wang X.R."/>
            <person name="Song H.D."/>
            <person name="Xu X.N."/>
            <person name="Wang J.J."/>
            <person name="Zhang X.L."/>
            <person name="Zhang X."/>
            <person name="Wang Z.Q."/>
            <person name="Xue C.L."/>
            <person name="Brindley P.J."/>
            <person name="McManus D.P."/>
            <person name="Yang P.Y."/>
            <person name="Feng Z."/>
            <person name="Chen Z."/>
            <person name="Han Z.G."/>
        </authorList>
    </citation>
    <scope>NUCLEOTIDE SEQUENCE</scope>
</reference>
<keyword evidence="2" id="KW-0812">Transmembrane</keyword>
<accession>Q5DAA6</accession>
<evidence type="ECO:0000256" key="1">
    <source>
        <dbReference type="SAM" id="MobiDB-lite"/>
    </source>
</evidence>
<feature type="region of interest" description="Disordered" evidence="1">
    <location>
        <begin position="42"/>
        <end position="73"/>
    </location>
</feature>
<dbReference type="InterPro" id="IPR012615">
    <property type="entry name" value="TES"/>
</dbReference>
<dbReference type="Pfam" id="PF08034">
    <property type="entry name" value="TES"/>
    <property type="match status" value="1"/>
</dbReference>
<feature type="transmembrane region" description="Helical" evidence="2">
    <location>
        <begin position="7"/>
        <end position="28"/>
    </location>
</feature>
<evidence type="ECO:0000313" key="3">
    <source>
        <dbReference type="EMBL" id="AAW27250.1"/>
    </source>
</evidence>
<organism evidence="3">
    <name type="scientific">Schistosoma japonicum</name>
    <name type="common">Blood fluke</name>
    <dbReference type="NCBI Taxonomy" id="6182"/>
    <lineage>
        <taxon>Eukaryota</taxon>
        <taxon>Metazoa</taxon>
        <taxon>Spiralia</taxon>
        <taxon>Lophotrochozoa</taxon>
        <taxon>Platyhelminthes</taxon>
        <taxon>Trematoda</taxon>
        <taxon>Digenea</taxon>
        <taxon>Strigeidida</taxon>
        <taxon>Schistosomatoidea</taxon>
        <taxon>Schistosomatidae</taxon>
        <taxon>Schistosoma</taxon>
    </lineage>
</organism>
<keyword evidence="2" id="KW-0472">Membrane</keyword>
<keyword evidence="2" id="KW-1133">Transmembrane helix</keyword>
<evidence type="ECO:0000256" key="2">
    <source>
        <dbReference type="SAM" id="Phobius"/>
    </source>
</evidence>
<reference evidence="3" key="1">
    <citation type="submission" date="2004-11" db="EMBL/GenBank/DDBJ databases">
        <title>The full-length cDNA sequences of Schistosoma japonicum genes.</title>
        <authorList>
            <person name="Han Z."/>
        </authorList>
    </citation>
    <scope>NUCLEOTIDE SEQUENCE</scope>
</reference>
<dbReference type="EMBL" id="AY815518">
    <property type="protein sequence ID" value="AAW27250.1"/>
    <property type="molecule type" value="mRNA"/>
</dbReference>
<sequence length="216" mass="24406">MGMIIKLMIFMVIFMISMISTMLGQVIIPVNQNSTNGQQIVNSEFRSQGGSSSDKRSEDSSRHGKNGINTESMFGSFSSRYQFKKERDFNARGKFRSRGIGRYGAMSSESTNYVIEGMIDRYGRRRPTNSKFKTLGKEKKYSRRINDNRFDIKGGLYERRQHVGIGDYQANGTQISLIFKTNERSGSSNGTRSGTESSTHSNSTHLNKTECGFLHE</sequence>
<protein>
    <submittedName>
        <fullName evidence="3">SJCHGC05655 protein</fullName>
    </submittedName>
</protein>
<dbReference type="AlphaFoldDB" id="Q5DAA6"/>
<feature type="compositionally biased region" description="Basic and acidic residues" evidence="1">
    <location>
        <begin position="53"/>
        <end position="62"/>
    </location>
</feature>
<name>Q5DAA6_SCHJA</name>